<dbReference type="EMBL" id="CP026309">
    <property type="protein sequence ID" value="AUV81893.1"/>
    <property type="molecule type" value="Genomic_DNA"/>
</dbReference>
<evidence type="ECO:0000313" key="4">
    <source>
        <dbReference type="Proteomes" id="UP000236584"/>
    </source>
</evidence>
<sequence length="175" mass="19695">MSENGADRENDGQRFDRLPETPADRVVPGRASREEVLDWWDDRFGVSPETFDEFSFWEKGAGKLWVFAGESPSTTDVEGLGMTFLRTRQEHWKPTTVAAQRFGHRATKNVVDLRPTEAARFAAGDDQELDWDGDWGYLIATREVAGERAPLGVGLYLHGELRSVVPKGTQEDLPE</sequence>
<evidence type="ECO:0000313" key="3">
    <source>
        <dbReference type="EMBL" id="AUV81893.1"/>
    </source>
</evidence>
<gene>
    <name evidence="3" type="ORF">C2R22_09730</name>
</gene>
<feature type="compositionally biased region" description="Basic and acidic residues" evidence="1">
    <location>
        <begin position="1"/>
        <end position="23"/>
    </location>
</feature>
<dbReference type="Pfam" id="PF23437">
    <property type="entry name" value="DUF7122"/>
    <property type="match status" value="1"/>
</dbReference>
<protein>
    <recommendedName>
        <fullName evidence="2">DUF7122 domain-containing protein</fullName>
    </recommendedName>
</protein>
<reference evidence="3 4" key="1">
    <citation type="submission" date="2018-01" db="EMBL/GenBank/DDBJ databases">
        <title>Complete genome sequence of Salinigranum rubrum GX10T, an extremely halophilic archaeon isolated from a marine solar saltern.</title>
        <authorList>
            <person name="Han S."/>
        </authorList>
    </citation>
    <scope>NUCLEOTIDE SEQUENCE [LARGE SCALE GENOMIC DNA]</scope>
    <source>
        <strain evidence="3 4">GX10</strain>
    </source>
</reference>
<keyword evidence="4" id="KW-1185">Reference proteome</keyword>
<name>A0A2I8VIX9_9EURY</name>
<dbReference type="AlphaFoldDB" id="A0A2I8VIX9"/>
<evidence type="ECO:0000259" key="2">
    <source>
        <dbReference type="Pfam" id="PF23437"/>
    </source>
</evidence>
<accession>A0A2I8VIX9</accession>
<feature type="domain" description="DUF7122" evidence="2">
    <location>
        <begin position="3"/>
        <end position="81"/>
    </location>
</feature>
<organism evidence="3 4">
    <name type="scientific">Salinigranum rubrum</name>
    <dbReference type="NCBI Taxonomy" id="755307"/>
    <lineage>
        <taxon>Archaea</taxon>
        <taxon>Methanobacteriati</taxon>
        <taxon>Methanobacteriota</taxon>
        <taxon>Stenosarchaea group</taxon>
        <taxon>Halobacteria</taxon>
        <taxon>Halobacteriales</taxon>
        <taxon>Haloferacaceae</taxon>
        <taxon>Salinigranum</taxon>
    </lineage>
</organism>
<proteinExistence type="predicted"/>
<dbReference type="OrthoDB" id="50259at2157"/>
<dbReference type="RefSeq" id="WP_103425582.1">
    <property type="nucleotide sequence ID" value="NZ_CP026309.1"/>
</dbReference>
<dbReference type="KEGG" id="srub:C2R22_09730"/>
<dbReference type="InterPro" id="IPR055546">
    <property type="entry name" value="DUF7122"/>
</dbReference>
<dbReference type="GeneID" id="35592371"/>
<feature type="region of interest" description="Disordered" evidence="1">
    <location>
        <begin position="1"/>
        <end position="29"/>
    </location>
</feature>
<dbReference type="Proteomes" id="UP000236584">
    <property type="component" value="Chromosome"/>
</dbReference>
<evidence type="ECO:0000256" key="1">
    <source>
        <dbReference type="SAM" id="MobiDB-lite"/>
    </source>
</evidence>